<proteinExistence type="predicted"/>
<comment type="caution">
    <text evidence="1">The sequence shown here is derived from an EMBL/GenBank/DDBJ whole genome shotgun (WGS) entry which is preliminary data.</text>
</comment>
<protein>
    <submittedName>
        <fullName evidence="1">Uncharacterized protein</fullName>
    </submittedName>
</protein>
<organism evidence="1">
    <name type="scientific">human gut metagenome</name>
    <dbReference type="NCBI Taxonomy" id="408170"/>
    <lineage>
        <taxon>unclassified sequences</taxon>
        <taxon>metagenomes</taxon>
        <taxon>organismal metagenomes</taxon>
    </lineage>
</organism>
<evidence type="ECO:0000313" key="1">
    <source>
        <dbReference type="EMBL" id="EKC46471.1"/>
    </source>
</evidence>
<accession>K1SGF9</accession>
<gene>
    <name evidence="1" type="ORF">LEA_19827</name>
</gene>
<dbReference type="EMBL" id="AJWY01013621">
    <property type="protein sequence ID" value="EKC46471.1"/>
    <property type="molecule type" value="Genomic_DNA"/>
</dbReference>
<feature type="non-terminal residue" evidence="1">
    <location>
        <position position="1"/>
    </location>
</feature>
<name>K1SGF9_9ZZZZ</name>
<dbReference type="AlphaFoldDB" id="K1SGF9"/>
<sequence>ERSLRVLDGAVGVFCAKGGALLILQKNPASETPVFSNGIPVTTAKNHGIGVQSVIYYVEKEHGQYQFYMEGEDFVVRIIL</sequence>
<reference evidence="1" key="1">
    <citation type="journal article" date="2013" name="Environ. Microbiol.">
        <title>Microbiota from the distal guts of lean and obese adolescents exhibit partial functional redundancy besides clear differences in community structure.</title>
        <authorList>
            <person name="Ferrer M."/>
            <person name="Ruiz A."/>
            <person name="Lanza F."/>
            <person name="Haange S.B."/>
            <person name="Oberbach A."/>
            <person name="Till H."/>
            <person name="Bargiela R."/>
            <person name="Campoy C."/>
            <person name="Segura M.T."/>
            <person name="Richter M."/>
            <person name="von Bergen M."/>
            <person name="Seifert J."/>
            <person name="Suarez A."/>
        </authorList>
    </citation>
    <scope>NUCLEOTIDE SEQUENCE</scope>
</reference>